<dbReference type="GO" id="GO:0016740">
    <property type="term" value="F:transferase activity"/>
    <property type="evidence" value="ECO:0007669"/>
    <property type="project" value="UniProtKB-KW"/>
</dbReference>
<dbReference type="SUPFAM" id="SSF53850">
    <property type="entry name" value="Periplasmic binding protein-like II"/>
    <property type="match status" value="1"/>
</dbReference>
<dbReference type="AlphaFoldDB" id="A0A0W8G8D4"/>
<dbReference type="InterPro" id="IPR015168">
    <property type="entry name" value="SsuA/THI5"/>
</dbReference>
<organism evidence="13">
    <name type="scientific">hydrocarbon metagenome</name>
    <dbReference type="NCBI Taxonomy" id="938273"/>
    <lineage>
        <taxon>unclassified sequences</taxon>
        <taxon>metagenomes</taxon>
        <taxon>ecological metagenomes</taxon>
    </lineage>
</organism>
<dbReference type="GO" id="GO:0009228">
    <property type="term" value="P:thiamine biosynthetic process"/>
    <property type="evidence" value="ECO:0007669"/>
    <property type="project" value="UniProtKB-KW"/>
</dbReference>
<proteinExistence type="inferred from homology"/>
<evidence type="ECO:0000256" key="1">
    <source>
        <dbReference type="ARBA" id="ARBA00003469"/>
    </source>
</evidence>
<evidence type="ECO:0000256" key="5">
    <source>
        <dbReference type="ARBA" id="ARBA00022679"/>
    </source>
</evidence>
<keyword evidence="5" id="KW-0808">Transferase</keyword>
<evidence type="ECO:0000256" key="2">
    <source>
        <dbReference type="ARBA" id="ARBA00004948"/>
    </source>
</evidence>
<dbReference type="EMBL" id="LNQE01000112">
    <property type="protein sequence ID" value="KUG29250.1"/>
    <property type="molecule type" value="Genomic_DNA"/>
</dbReference>
<evidence type="ECO:0000256" key="9">
    <source>
        <dbReference type="ARBA" id="ARBA00023004"/>
    </source>
</evidence>
<comment type="caution">
    <text evidence="13">The sequence shown here is derived from an EMBL/GenBank/DDBJ whole genome shotgun (WGS) entry which is preliminary data.</text>
</comment>
<dbReference type="GO" id="GO:0046872">
    <property type="term" value="F:metal ion binding"/>
    <property type="evidence" value="ECO:0007669"/>
    <property type="project" value="UniProtKB-KW"/>
</dbReference>
<comment type="pathway">
    <text evidence="2">Cofactor biosynthesis; thiamine diphosphate biosynthesis.</text>
</comment>
<comment type="catalytic activity">
    <reaction evidence="11">
        <text>N(6)-(pyridoxal phosphate)-L-lysyl-[4-amino-5-hydroxymethyl-2-methylpyrimidine phosphate synthase] + L-histidyl-[4-amino-5-hydroxymethyl-2-methylpyrimidine phosphate synthase] + 2 Fe(3+) + 4 H2O = L-lysyl-[4-amino-5-hydroxymethyl-2-methylpyrimidine phosphate synthase] + (2S)-2-amino-5-hydroxy-4-oxopentanoyl-[4-amino-5-hydroxymethyl-2-methylpyrimidine phosphate synthase] + 4-amino-2-methyl-5-(phosphooxymethyl)pyrimidine + 3-oxopropanoate + 2 Fe(2+) + 2 H(+)</text>
        <dbReference type="Rhea" id="RHEA:65756"/>
        <dbReference type="Rhea" id="RHEA-COMP:16892"/>
        <dbReference type="Rhea" id="RHEA-COMP:16893"/>
        <dbReference type="Rhea" id="RHEA-COMP:16894"/>
        <dbReference type="Rhea" id="RHEA-COMP:16895"/>
        <dbReference type="ChEBI" id="CHEBI:15377"/>
        <dbReference type="ChEBI" id="CHEBI:15378"/>
        <dbReference type="ChEBI" id="CHEBI:29033"/>
        <dbReference type="ChEBI" id="CHEBI:29034"/>
        <dbReference type="ChEBI" id="CHEBI:29969"/>
        <dbReference type="ChEBI" id="CHEBI:29979"/>
        <dbReference type="ChEBI" id="CHEBI:33190"/>
        <dbReference type="ChEBI" id="CHEBI:58354"/>
        <dbReference type="ChEBI" id="CHEBI:143915"/>
        <dbReference type="ChEBI" id="CHEBI:157692"/>
    </reaction>
    <physiologicalReaction direction="left-to-right" evidence="11">
        <dbReference type="Rhea" id="RHEA:65757"/>
    </physiologicalReaction>
</comment>
<comment type="subunit">
    <text evidence="4">Homodimer.</text>
</comment>
<evidence type="ECO:0000256" key="10">
    <source>
        <dbReference type="ARBA" id="ARBA00033171"/>
    </source>
</evidence>
<gene>
    <name evidence="13" type="ORF">ASZ90_000859</name>
</gene>
<keyword evidence="8" id="KW-0784">Thiamine biosynthesis</keyword>
<evidence type="ECO:0000313" key="13">
    <source>
        <dbReference type="EMBL" id="KUG29250.1"/>
    </source>
</evidence>
<sequence length="350" mass="38588">MPDFGFPFFEGRHMHPGMPVVLPHRAARLAGLLMTLLGVLAVSCPPAAAQELKKAVLIPQWEPQAQFAGYYVALAKGFYRQRGVDMTILRGGPKSPPSTLVADGRATFGTFFLATALRLRSEGLPLVNICQLVRRSSLLLIAKKDSGILAPKDLDGRKVSMWGAEFRLQQETFFRDAGVRVVPKPQGFTVDLFLRGGVDAVSGMLYNEYHTILNSGFDPEELTVFSMDEHGLNFPEDGIYCLDTTWRDDPGLCRAVAEASVEGWTWAFANPEQALDIVMSHVNAANLPTNRMHQKWMLARMKDIIMPPGVTAPIGSLSQAEFDAVVTAMSRAHILSDIPPYEAFYAHPDK</sequence>
<keyword evidence="7" id="KW-0663">Pyridoxal phosphate</keyword>
<evidence type="ECO:0000256" key="7">
    <source>
        <dbReference type="ARBA" id="ARBA00022898"/>
    </source>
</evidence>
<keyword evidence="9" id="KW-0408">Iron</keyword>
<evidence type="ECO:0000256" key="6">
    <source>
        <dbReference type="ARBA" id="ARBA00022723"/>
    </source>
</evidence>
<comment type="similarity">
    <text evidence="3">Belongs to the NMT1/THI5 family.</text>
</comment>
<dbReference type="InterPro" id="IPR027939">
    <property type="entry name" value="NMT1/THI5"/>
</dbReference>
<keyword evidence="6" id="KW-0479">Metal-binding</keyword>
<evidence type="ECO:0000259" key="12">
    <source>
        <dbReference type="Pfam" id="PF09084"/>
    </source>
</evidence>
<dbReference type="PANTHER" id="PTHR31528:SF1">
    <property type="entry name" value="4-AMINO-5-HYDROXYMETHYL-2-METHYLPYRIMIDINE PHOSPHATE SYNTHASE THI11-RELATED"/>
    <property type="match status" value="1"/>
</dbReference>
<reference evidence="13" key="1">
    <citation type="journal article" date="2015" name="Proc. Natl. Acad. Sci. U.S.A.">
        <title>Networks of energetic and metabolic interactions define dynamics in microbial communities.</title>
        <authorList>
            <person name="Embree M."/>
            <person name="Liu J.K."/>
            <person name="Al-Bassam M.M."/>
            <person name="Zengler K."/>
        </authorList>
    </citation>
    <scope>NUCLEOTIDE SEQUENCE</scope>
</reference>
<dbReference type="PANTHER" id="PTHR31528">
    <property type="entry name" value="4-AMINO-5-HYDROXYMETHYL-2-METHYLPYRIMIDINE PHOSPHATE SYNTHASE THI11-RELATED"/>
    <property type="match status" value="1"/>
</dbReference>
<evidence type="ECO:0000256" key="3">
    <source>
        <dbReference type="ARBA" id="ARBA00009406"/>
    </source>
</evidence>
<comment type="function">
    <text evidence="1">Responsible for the formation of the pyrimidine heterocycle in the thiamine biosynthesis pathway. Catalyzes the formation of hydroxymethylpyrimidine phosphate (HMP-P) from histidine and pyridoxal phosphate (PLP). The protein uses PLP and the active site histidine to form HMP-P, generating an inactive enzyme. The enzyme can only undergo a single turnover, which suggests it is a suicide enzyme.</text>
</comment>
<protein>
    <recommendedName>
        <fullName evidence="10">Thiamine pyrimidine synthase</fullName>
    </recommendedName>
</protein>
<dbReference type="Pfam" id="PF09084">
    <property type="entry name" value="NMT1"/>
    <property type="match status" value="1"/>
</dbReference>
<feature type="domain" description="SsuA/THI5-like" evidence="12">
    <location>
        <begin position="65"/>
        <end position="274"/>
    </location>
</feature>
<dbReference type="Gene3D" id="3.40.190.10">
    <property type="entry name" value="Periplasmic binding protein-like II"/>
    <property type="match status" value="2"/>
</dbReference>
<evidence type="ECO:0000256" key="8">
    <source>
        <dbReference type="ARBA" id="ARBA00022977"/>
    </source>
</evidence>
<evidence type="ECO:0000256" key="11">
    <source>
        <dbReference type="ARBA" id="ARBA00048179"/>
    </source>
</evidence>
<evidence type="ECO:0000256" key="4">
    <source>
        <dbReference type="ARBA" id="ARBA00011738"/>
    </source>
</evidence>
<accession>A0A0W8G8D4</accession>
<name>A0A0W8G8D4_9ZZZZ</name>